<dbReference type="Gene3D" id="3.40.1540.10">
    <property type="entry name" value="Protein of unknown function DUF1780, putative endonuclease"/>
    <property type="match status" value="1"/>
</dbReference>
<dbReference type="Pfam" id="PF08682">
    <property type="entry name" value="DUF1780"/>
    <property type="match status" value="1"/>
</dbReference>
<accession>A0A7G9RMS9</accession>
<keyword evidence="3" id="KW-1185">Reference proteome</keyword>
<dbReference type="SUPFAM" id="SSF52980">
    <property type="entry name" value="Restriction endonuclease-like"/>
    <property type="match status" value="1"/>
</dbReference>
<dbReference type="EMBL" id="CP060714">
    <property type="protein sequence ID" value="QNN56904.1"/>
    <property type="molecule type" value="Genomic_DNA"/>
</dbReference>
<protein>
    <submittedName>
        <fullName evidence="2">DUF1780 domain-containing protein</fullName>
    </submittedName>
</protein>
<dbReference type="Proteomes" id="UP000515811">
    <property type="component" value="Chromosome"/>
</dbReference>
<dbReference type="AlphaFoldDB" id="A0A7G9RMS9"/>
<reference evidence="2 3" key="1">
    <citation type="submission" date="2020-08" db="EMBL/GenBank/DDBJ databases">
        <title>Genome sequence of Diaphorobacter ruginosibacter DSM 27467T.</title>
        <authorList>
            <person name="Hyun D.-W."/>
            <person name="Bae J.-W."/>
        </authorList>
    </citation>
    <scope>NUCLEOTIDE SEQUENCE [LARGE SCALE GENOMIC DNA]</scope>
    <source>
        <strain evidence="2 3">DSM 27467</strain>
    </source>
</reference>
<evidence type="ECO:0000256" key="1">
    <source>
        <dbReference type="SAM" id="MobiDB-lite"/>
    </source>
</evidence>
<evidence type="ECO:0000313" key="2">
    <source>
        <dbReference type="EMBL" id="QNN56904.1"/>
    </source>
</evidence>
<feature type="region of interest" description="Disordered" evidence="1">
    <location>
        <begin position="1"/>
        <end position="25"/>
    </location>
</feature>
<name>A0A7G9RMS9_9BURK</name>
<evidence type="ECO:0000313" key="3">
    <source>
        <dbReference type="Proteomes" id="UP000515811"/>
    </source>
</evidence>
<gene>
    <name evidence="2" type="ORF">H9K76_20800</name>
</gene>
<dbReference type="InterPro" id="IPR011335">
    <property type="entry name" value="Restrct_endonuc-II-like"/>
</dbReference>
<dbReference type="KEGG" id="drg:H9K76_20800"/>
<feature type="compositionally biased region" description="Pro residues" evidence="1">
    <location>
        <begin position="9"/>
        <end position="20"/>
    </location>
</feature>
<dbReference type="InterPro" id="IPR037074">
    <property type="entry name" value="DUF1780_sf"/>
</dbReference>
<organism evidence="2 3">
    <name type="scientific">Diaphorobacter ruginosibacter</name>
    <dbReference type="NCBI Taxonomy" id="1715720"/>
    <lineage>
        <taxon>Bacteria</taxon>
        <taxon>Pseudomonadati</taxon>
        <taxon>Pseudomonadota</taxon>
        <taxon>Betaproteobacteria</taxon>
        <taxon>Burkholderiales</taxon>
        <taxon>Comamonadaceae</taxon>
        <taxon>Diaphorobacter</taxon>
    </lineage>
</organism>
<sequence length="216" mass="24665">MARSKVQKPPAPTQPFTPDPPVEELGDDLFSRQFKPWREWHTAVDFLTNLHIGVDDAQVFCSPQDPPDVIYQDAAFEIKEIMDEGRRRHDEVKQARQKAIRQPISHDYTSRSVIDLLPEDAGQLVLAQLEVLAGRYQSEVRAHTDMLFYVNKRDHWFDDGPMPSSALFVRYGWRSVSAVVASSVSLVFYASASAPKFLQDNCGKVRKRHERLIVDA</sequence>
<dbReference type="RefSeq" id="WP_187597170.1">
    <property type="nucleotide sequence ID" value="NZ_CP060714.1"/>
</dbReference>
<dbReference type="InterPro" id="IPR014796">
    <property type="entry name" value="DUF1780"/>
</dbReference>
<proteinExistence type="predicted"/>